<dbReference type="Pfam" id="PF00004">
    <property type="entry name" value="AAA"/>
    <property type="match status" value="1"/>
</dbReference>
<keyword evidence="2" id="KW-0963">Cytoplasm</keyword>
<dbReference type="GO" id="GO:0000922">
    <property type="term" value="C:spindle pole"/>
    <property type="evidence" value="ECO:0007669"/>
    <property type="project" value="UniProtKB-SubCell"/>
</dbReference>
<dbReference type="SMART" id="SM00382">
    <property type="entry name" value="AAA"/>
    <property type="match status" value="1"/>
</dbReference>
<dbReference type="RefSeq" id="XP_013900357.1">
    <property type="nucleotide sequence ID" value="XM_014044903.1"/>
</dbReference>
<feature type="region of interest" description="Disordered" evidence="9">
    <location>
        <begin position="399"/>
        <end position="435"/>
    </location>
</feature>
<keyword evidence="11" id="KW-0378">Hydrolase</keyword>
<dbReference type="GeneID" id="25739498"/>
<evidence type="ECO:0000256" key="4">
    <source>
        <dbReference type="ARBA" id="ARBA00022741"/>
    </source>
</evidence>
<keyword evidence="12" id="KW-1185">Reference proteome</keyword>
<evidence type="ECO:0000256" key="8">
    <source>
        <dbReference type="ARBA" id="ARBA00023235"/>
    </source>
</evidence>
<dbReference type="Pfam" id="PF17862">
    <property type="entry name" value="AAA_lid_3"/>
    <property type="match status" value="1"/>
</dbReference>
<name>A0A0D2JQH5_9CHLO</name>
<dbReference type="GO" id="GO:0016887">
    <property type="term" value="F:ATP hydrolysis activity"/>
    <property type="evidence" value="ECO:0007669"/>
    <property type="project" value="InterPro"/>
</dbReference>
<keyword evidence="8" id="KW-0413">Isomerase</keyword>
<keyword evidence="6" id="KW-0175">Coiled coil</keyword>
<dbReference type="Gene3D" id="1.10.8.60">
    <property type="match status" value="1"/>
</dbReference>
<dbReference type="PANTHER" id="PTHR23074:SF78">
    <property type="entry name" value="KATANIN P60 ATPASE-CONTAINING SUBUNIT A-LIKE 2"/>
    <property type="match status" value="1"/>
</dbReference>
<reference evidence="11 12" key="1">
    <citation type="journal article" date="2013" name="BMC Genomics">
        <title>Reconstruction of the lipid metabolism for the microalga Monoraphidium neglectum from its genome sequence reveals characteristics suitable for biofuel production.</title>
        <authorList>
            <person name="Bogen C."/>
            <person name="Al-Dilaimi A."/>
            <person name="Albersmeier A."/>
            <person name="Wichmann J."/>
            <person name="Grundmann M."/>
            <person name="Rupp O."/>
            <person name="Lauersen K.J."/>
            <person name="Blifernez-Klassen O."/>
            <person name="Kalinowski J."/>
            <person name="Goesmann A."/>
            <person name="Mussgnug J.H."/>
            <person name="Kruse O."/>
        </authorList>
    </citation>
    <scope>NUCLEOTIDE SEQUENCE [LARGE SCALE GENOMIC DNA]</scope>
    <source>
        <strain evidence="11 12">SAG 48.87</strain>
    </source>
</reference>
<evidence type="ECO:0000256" key="3">
    <source>
        <dbReference type="ARBA" id="ARBA00022701"/>
    </source>
</evidence>
<dbReference type="EC" id="3.6.4.3" evidence="11"/>
<feature type="region of interest" description="Disordered" evidence="9">
    <location>
        <begin position="54"/>
        <end position="74"/>
    </location>
</feature>
<dbReference type="GO" id="GO:0016853">
    <property type="term" value="F:isomerase activity"/>
    <property type="evidence" value="ECO:0007669"/>
    <property type="project" value="UniProtKB-KW"/>
</dbReference>
<dbReference type="InterPro" id="IPR003593">
    <property type="entry name" value="AAA+_ATPase"/>
</dbReference>
<evidence type="ECO:0000256" key="5">
    <source>
        <dbReference type="ARBA" id="ARBA00022840"/>
    </source>
</evidence>
<dbReference type="SUPFAM" id="SSF52540">
    <property type="entry name" value="P-loop containing nucleoside triphosphate hydrolases"/>
    <property type="match status" value="1"/>
</dbReference>
<dbReference type="AlphaFoldDB" id="A0A0D2JQH5"/>
<evidence type="ECO:0000313" key="11">
    <source>
        <dbReference type="EMBL" id="KIZ01338.1"/>
    </source>
</evidence>
<dbReference type="InterPro" id="IPR041569">
    <property type="entry name" value="AAA_lid_3"/>
</dbReference>
<feature type="domain" description="AAA+ ATPase" evidence="10">
    <location>
        <begin position="197"/>
        <end position="332"/>
    </location>
</feature>
<dbReference type="OrthoDB" id="10254455at2759"/>
<dbReference type="KEGG" id="mng:MNEG_6622"/>
<dbReference type="GO" id="GO:0005524">
    <property type="term" value="F:ATP binding"/>
    <property type="evidence" value="ECO:0007669"/>
    <property type="project" value="UniProtKB-KW"/>
</dbReference>
<organism evidence="11 12">
    <name type="scientific">Monoraphidium neglectum</name>
    <dbReference type="NCBI Taxonomy" id="145388"/>
    <lineage>
        <taxon>Eukaryota</taxon>
        <taxon>Viridiplantae</taxon>
        <taxon>Chlorophyta</taxon>
        <taxon>core chlorophytes</taxon>
        <taxon>Chlorophyceae</taxon>
        <taxon>CS clade</taxon>
        <taxon>Sphaeropleales</taxon>
        <taxon>Selenastraceae</taxon>
        <taxon>Monoraphidium</taxon>
    </lineage>
</organism>
<evidence type="ECO:0000256" key="7">
    <source>
        <dbReference type="ARBA" id="ARBA00023212"/>
    </source>
</evidence>
<dbReference type="EMBL" id="KK101311">
    <property type="protein sequence ID" value="KIZ01338.1"/>
    <property type="molecule type" value="Genomic_DNA"/>
</dbReference>
<accession>A0A0D2JQH5</accession>
<evidence type="ECO:0000259" key="10">
    <source>
        <dbReference type="SMART" id="SM00382"/>
    </source>
</evidence>
<dbReference type="InterPro" id="IPR003959">
    <property type="entry name" value="ATPase_AAA_core"/>
</dbReference>
<proteinExistence type="predicted"/>
<sequence length="470" mass="48317">MALGDQIQGVQAEALQALELELAGDLESAAEAYTRATTQLQYLLDALKARQRQRQQQPGAVAAAAAPEPLTGPSPHWLHVDGAAAAPPYYEVASATSASDGIPLIVDPRDPGGARLIACGAGGAAALDCRGWGAGGGGSGGGAEHGAAKVELLRQCQRQVAGTLDDVVGLDSIKDELEEAIFMPLRHPHLFKGIRKPPRHFLLHGPPGTGKTLLVEKMAAEAGFTLLALSPSTILSKWSGESEKAVKLAFDVARAMAPAVVFLDEVDALGRTRATSGDDRASRCLLTELLLQMNGLGADEGVYVFGATNRIADCDAALLRRFDRRIEVPNPDAAARAVFLTGMLSRPEINSQLSRPEIESLAAATEGFSGSDMACLCRHAAMAPVRELLAAARGGERKRRRRLAAADDGNGGAEGPGGAGSGGGGGGGGGGGVGRGNAELASVRKLVAGDFEAALKTIRPAAGDAARRAG</sequence>
<feature type="compositionally biased region" description="Low complexity" evidence="9">
    <location>
        <begin position="54"/>
        <end position="66"/>
    </location>
</feature>
<keyword evidence="7" id="KW-0206">Cytoskeleton</keyword>
<evidence type="ECO:0000313" key="12">
    <source>
        <dbReference type="Proteomes" id="UP000054498"/>
    </source>
</evidence>
<feature type="compositionally biased region" description="Gly residues" evidence="9">
    <location>
        <begin position="409"/>
        <end position="435"/>
    </location>
</feature>
<dbReference type="Gene3D" id="3.40.50.300">
    <property type="entry name" value="P-loop containing nucleotide triphosphate hydrolases"/>
    <property type="match status" value="1"/>
</dbReference>
<dbReference type="FunFam" id="3.40.50.300:FF:001025">
    <property type="entry name" value="ATPase family, AAA domain-containing 2B"/>
    <property type="match status" value="1"/>
</dbReference>
<evidence type="ECO:0000256" key="2">
    <source>
        <dbReference type="ARBA" id="ARBA00022490"/>
    </source>
</evidence>
<evidence type="ECO:0000256" key="9">
    <source>
        <dbReference type="SAM" id="MobiDB-lite"/>
    </source>
</evidence>
<gene>
    <name evidence="11" type="ORF">MNEG_6622</name>
</gene>
<dbReference type="InterPro" id="IPR050304">
    <property type="entry name" value="MT-severing_AAA_ATPase"/>
</dbReference>
<dbReference type="PANTHER" id="PTHR23074">
    <property type="entry name" value="AAA DOMAIN-CONTAINING"/>
    <property type="match status" value="1"/>
</dbReference>
<keyword evidence="4" id="KW-0547">Nucleotide-binding</keyword>
<keyword evidence="5" id="KW-0067">ATP-binding</keyword>
<evidence type="ECO:0000256" key="6">
    <source>
        <dbReference type="ARBA" id="ARBA00023054"/>
    </source>
</evidence>
<dbReference type="InterPro" id="IPR027417">
    <property type="entry name" value="P-loop_NTPase"/>
</dbReference>
<comment type="subcellular location">
    <subcellularLocation>
        <location evidence="1">Cytoplasm</location>
        <location evidence="1">Cytoskeleton</location>
        <location evidence="1">Spindle pole</location>
    </subcellularLocation>
</comment>
<dbReference type="Proteomes" id="UP000054498">
    <property type="component" value="Unassembled WGS sequence"/>
</dbReference>
<evidence type="ECO:0000256" key="1">
    <source>
        <dbReference type="ARBA" id="ARBA00004647"/>
    </source>
</evidence>
<protein>
    <submittedName>
        <fullName evidence="11">Vacuolar protein-sorting-associated protein 4</fullName>
        <ecNumber evidence="11">3.6.4.3</ecNumber>
    </submittedName>
</protein>
<dbReference type="GO" id="GO:0005874">
    <property type="term" value="C:microtubule"/>
    <property type="evidence" value="ECO:0007669"/>
    <property type="project" value="UniProtKB-KW"/>
</dbReference>
<keyword evidence="3" id="KW-0493">Microtubule</keyword>
<dbReference type="STRING" id="145388.A0A0D2JQH5"/>